<proteinExistence type="predicted"/>
<name>A0AAU8TRW9_9PSED</name>
<dbReference type="PROSITE" id="PS50977">
    <property type="entry name" value="HTH_TETR_2"/>
    <property type="match status" value="1"/>
</dbReference>
<dbReference type="PRINTS" id="PR00455">
    <property type="entry name" value="HTHTETR"/>
</dbReference>
<dbReference type="Pfam" id="PF00440">
    <property type="entry name" value="TetR_N"/>
    <property type="match status" value="1"/>
</dbReference>
<evidence type="ECO:0000313" key="5">
    <source>
        <dbReference type="Proteomes" id="UP000033099"/>
    </source>
</evidence>
<gene>
    <name evidence="4" type="ORF">VO64_0131</name>
</gene>
<reference evidence="4 5" key="1">
    <citation type="journal article" date="2015" name="Genome Announc.">
        <title>Complete Genome Sequence of Biocontrol Strain Pseudomonas fluorescens LBUM223.</title>
        <authorList>
            <person name="Roquigny R."/>
            <person name="Arseneault T."/>
            <person name="Gadkar V.J."/>
            <person name="Novinscak A."/>
            <person name="Joly D.L."/>
            <person name="Filion M."/>
        </authorList>
    </citation>
    <scope>NUCLEOTIDE SEQUENCE [LARGE SCALE GENOMIC DNA]</scope>
    <source>
        <strain evidence="4 5">LBUM223</strain>
    </source>
</reference>
<dbReference type="PANTHER" id="PTHR30328:SF54">
    <property type="entry name" value="HTH-TYPE TRANSCRIPTIONAL REPRESSOR SCO4008"/>
    <property type="match status" value="1"/>
</dbReference>
<dbReference type="KEGG" id="pfb:VO64_0131"/>
<dbReference type="InterPro" id="IPR001647">
    <property type="entry name" value="HTH_TetR"/>
</dbReference>
<dbReference type="SUPFAM" id="SSF48498">
    <property type="entry name" value="Tetracyclin repressor-like, C-terminal domain"/>
    <property type="match status" value="1"/>
</dbReference>
<dbReference type="AlphaFoldDB" id="A0AAU8TRW9"/>
<dbReference type="EMBL" id="CP011117">
    <property type="protein sequence ID" value="AKA80677.1"/>
    <property type="molecule type" value="Genomic_DNA"/>
</dbReference>
<accession>A0AAU8TRW9</accession>
<sequence>MAIKKSGIRAQQADQTRARILQAAVKVFTRDGYSGGRVDSISKAADSNDRMLYYYFGSKEQLFTCVLEHIYEQFNQAESKLKLDLAAPAQALRELVAFIWNYYVKHPEFVAILSIENLHQGKHARQSSEMRRLSGEAVGVLRPIIEAGQAQGVFRQDIDLKHVYLMIASLCYFYNSNRHTLSSFLGEDLSNKGQQQDWLAFITDLVLRGVMPDSVSAEGFIN</sequence>
<dbReference type="PANTHER" id="PTHR30328">
    <property type="entry name" value="TRANSCRIPTIONAL REPRESSOR"/>
    <property type="match status" value="1"/>
</dbReference>
<dbReference type="InterPro" id="IPR041474">
    <property type="entry name" value="NicS_C"/>
</dbReference>
<evidence type="ECO:0000313" key="4">
    <source>
        <dbReference type="EMBL" id="AKA80677.1"/>
    </source>
</evidence>
<feature type="DNA-binding region" description="H-T-H motif" evidence="2">
    <location>
        <begin position="37"/>
        <end position="56"/>
    </location>
</feature>
<evidence type="ECO:0000256" key="2">
    <source>
        <dbReference type="PROSITE-ProRule" id="PRU00335"/>
    </source>
</evidence>
<dbReference type="Proteomes" id="UP000033099">
    <property type="component" value="Chromosome"/>
</dbReference>
<organism evidence="4 5">
    <name type="scientific">Pseudomonas synxantha</name>
    <dbReference type="NCBI Taxonomy" id="47883"/>
    <lineage>
        <taxon>Bacteria</taxon>
        <taxon>Pseudomonadati</taxon>
        <taxon>Pseudomonadota</taxon>
        <taxon>Gammaproteobacteria</taxon>
        <taxon>Pseudomonadales</taxon>
        <taxon>Pseudomonadaceae</taxon>
        <taxon>Pseudomonas</taxon>
    </lineage>
</organism>
<dbReference type="InterPro" id="IPR050109">
    <property type="entry name" value="HTH-type_TetR-like_transc_reg"/>
</dbReference>
<dbReference type="Gene3D" id="1.10.10.60">
    <property type="entry name" value="Homeodomain-like"/>
    <property type="match status" value="1"/>
</dbReference>
<protein>
    <submittedName>
        <fullName evidence="4">Transcriptional regulator, TetR family</fullName>
    </submittedName>
</protein>
<feature type="domain" description="HTH tetR-type" evidence="3">
    <location>
        <begin position="14"/>
        <end position="74"/>
    </location>
</feature>
<dbReference type="Pfam" id="PF17938">
    <property type="entry name" value="TetR_C_29"/>
    <property type="match status" value="1"/>
</dbReference>
<dbReference type="GO" id="GO:0003677">
    <property type="term" value="F:DNA binding"/>
    <property type="evidence" value="ECO:0007669"/>
    <property type="project" value="UniProtKB-UniRule"/>
</dbReference>
<dbReference type="Gene3D" id="1.10.357.10">
    <property type="entry name" value="Tetracycline Repressor, domain 2"/>
    <property type="match status" value="1"/>
</dbReference>
<dbReference type="InterPro" id="IPR036271">
    <property type="entry name" value="Tet_transcr_reg_TetR-rel_C_sf"/>
</dbReference>
<evidence type="ECO:0000256" key="1">
    <source>
        <dbReference type="ARBA" id="ARBA00023125"/>
    </source>
</evidence>
<dbReference type="InterPro" id="IPR009057">
    <property type="entry name" value="Homeodomain-like_sf"/>
</dbReference>
<keyword evidence="1 2" id="KW-0238">DNA-binding</keyword>
<dbReference type="SUPFAM" id="SSF46689">
    <property type="entry name" value="Homeodomain-like"/>
    <property type="match status" value="1"/>
</dbReference>
<dbReference type="RefSeq" id="WP_046067993.1">
    <property type="nucleotide sequence ID" value="NZ_CP011117.2"/>
</dbReference>
<evidence type="ECO:0000259" key="3">
    <source>
        <dbReference type="PROSITE" id="PS50977"/>
    </source>
</evidence>